<dbReference type="AlphaFoldDB" id="A0A6I2R1P7"/>
<dbReference type="GO" id="GO:0006310">
    <property type="term" value="P:DNA recombination"/>
    <property type="evidence" value="ECO:0007669"/>
    <property type="project" value="UniProtKB-KW"/>
</dbReference>
<dbReference type="InterPro" id="IPR013762">
    <property type="entry name" value="Integrase-like_cat_sf"/>
</dbReference>
<evidence type="ECO:0000313" key="6">
    <source>
        <dbReference type="EMBL" id="MSB20578.1"/>
    </source>
</evidence>
<proteinExistence type="inferred from homology"/>
<dbReference type="Gene3D" id="1.10.150.130">
    <property type="match status" value="1"/>
</dbReference>
<dbReference type="SUPFAM" id="SSF56349">
    <property type="entry name" value="DNA breaking-rejoining enzymes"/>
    <property type="match status" value="1"/>
</dbReference>
<dbReference type="Pfam" id="PF02899">
    <property type="entry name" value="Phage_int_SAM_1"/>
    <property type="match status" value="1"/>
</dbReference>
<dbReference type="GO" id="GO:0015074">
    <property type="term" value="P:DNA integration"/>
    <property type="evidence" value="ECO:0007669"/>
    <property type="project" value="InterPro"/>
</dbReference>
<evidence type="ECO:0000256" key="3">
    <source>
        <dbReference type="ARBA" id="ARBA00023172"/>
    </source>
</evidence>
<dbReference type="InterPro" id="IPR010998">
    <property type="entry name" value="Integrase_recombinase_N"/>
</dbReference>
<dbReference type="Proteomes" id="UP000434475">
    <property type="component" value="Unassembled WGS sequence"/>
</dbReference>
<name>A0A6I2R1P7_FLAPL</name>
<sequence>MNMPTEKAQEGGTFSVNAEYPHSPVLCLTDELELRFLENLREHGRTKGTISTYRRNLSKLRKYLPEDSNLAPSFLPIWQSELLEQGYSPSTVNSCTATVNSLLEFAGRQDLQTRQIPINVETPSPELTRNEYLRLLQAAKLLEKRQTYLLVLLFGTMDLPLRSLSCMTVEAVQKGWVFVPQRLRVPPCLRAELLAYAGERGIGSGPVFCTRYGKLMDRGNINVRIQSLARDARVPAEKCNPRCLRKLCTATQESIRANLELLAEQTYDRLLENEALTVGWSGCYKGGEEL</sequence>
<comment type="similarity">
    <text evidence="1">Belongs to the 'phage' integrase family.</text>
</comment>
<dbReference type="PROSITE" id="PS51900">
    <property type="entry name" value="CB"/>
    <property type="match status" value="1"/>
</dbReference>
<keyword evidence="3" id="KW-0233">DNA recombination</keyword>
<comment type="caution">
    <text evidence="6">The sequence shown here is derived from an EMBL/GenBank/DDBJ whole genome shotgun (WGS) entry which is preliminary data.</text>
</comment>
<dbReference type="GO" id="GO:0003677">
    <property type="term" value="F:DNA binding"/>
    <property type="evidence" value="ECO:0007669"/>
    <property type="project" value="UniProtKB-UniRule"/>
</dbReference>
<dbReference type="EMBL" id="WKPR01000014">
    <property type="protein sequence ID" value="MSB20578.1"/>
    <property type="molecule type" value="Genomic_DNA"/>
</dbReference>
<evidence type="ECO:0000256" key="1">
    <source>
        <dbReference type="ARBA" id="ARBA00008857"/>
    </source>
</evidence>
<keyword evidence="2 4" id="KW-0238">DNA-binding</keyword>
<evidence type="ECO:0000256" key="2">
    <source>
        <dbReference type="ARBA" id="ARBA00023125"/>
    </source>
</evidence>
<evidence type="ECO:0000259" key="5">
    <source>
        <dbReference type="PROSITE" id="PS51900"/>
    </source>
</evidence>
<feature type="domain" description="Core-binding (CB)" evidence="5">
    <location>
        <begin position="24"/>
        <end position="107"/>
    </location>
</feature>
<accession>A0A6I2R1P7</accession>
<reference evidence="6 7" key="1">
    <citation type="journal article" date="2019" name="Nat. Med.">
        <title>A library of human gut bacterial isolates paired with longitudinal multiomics data enables mechanistic microbiome research.</title>
        <authorList>
            <person name="Poyet M."/>
            <person name="Groussin M."/>
            <person name="Gibbons S.M."/>
            <person name="Avila-Pacheco J."/>
            <person name="Jiang X."/>
            <person name="Kearney S.M."/>
            <person name="Perrotta A.R."/>
            <person name="Berdy B."/>
            <person name="Zhao S."/>
            <person name="Lieberman T.D."/>
            <person name="Swanson P.K."/>
            <person name="Smith M."/>
            <person name="Roesemann S."/>
            <person name="Alexander J.E."/>
            <person name="Rich S.A."/>
            <person name="Livny J."/>
            <person name="Vlamakis H."/>
            <person name="Clish C."/>
            <person name="Bullock K."/>
            <person name="Deik A."/>
            <person name="Scott J."/>
            <person name="Pierce K.A."/>
            <person name="Xavier R.J."/>
            <person name="Alm E.J."/>
        </authorList>
    </citation>
    <scope>NUCLEOTIDE SEQUENCE [LARGE SCALE GENOMIC DNA]</scope>
    <source>
        <strain evidence="6 7">BIOML-A2</strain>
    </source>
</reference>
<dbReference type="InterPro" id="IPR044068">
    <property type="entry name" value="CB"/>
</dbReference>
<gene>
    <name evidence="6" type="ORF">GKE97_13770</name>
</gene>
<dbReference type="InterPro" id="IPR004107">
    <property type="entry name" value="Integrase_SAM-like_N"/>
</dbReference>
<evidence type="ECO:0000256" key="4">
    <source>
        <dbReference type="PROSITE-ProRule" id="PRU01248"/>
    </source>
</evidence>
<protein>
    <recommendedName>
        <fullName evidence="5">Core-binding (CB) domain-containing protein</fullName>
    </recommendedName>
</protein>
<dbReference type="Gene3D" id="1.10.443.10">
    <property type="entry name" value="Intergrase catalytic core"/>
    <property type="match status" value="1"/>
</dbReference>
<organism evidence="6 7">
    <name type="scientific">Flavonifractor plautii</name>
    <name type="common">Fusobacterium plautii</name>
    <dbReference type="NCBI Taxonomy" id="292800"/>
    <lineage>
        <taxon>Bacteria</taxon>
        <taxon>Bacillati</taxon>
        <taxon>Bacillota</taxon>
        <taxon>Clostridia</taxon>
        <taxon>Eubacteriales</taxon>
        <taxon>Oscillospiraceae</taxon>
        <taxon>Flavonifractor</taxon>
    </lineage>
</organism>
<evidence type="ECO:0000313" key="7">
    <source>
        <dbReference type="Proteomes" id="UP000434475"/>
    </source>
</evidence>
<dbReference type="InterPro" id="IPR011010">
    <property type="entry name" value="DNA_brk_join_enz"/>
</dbReference>